<dbReference type="FunFam" id="1.20.1730.10:FF:000027">
    <property type="entry name" value="Uncharacterized protein"/>
    <property type="match status" value="1"/>
</dbReference>
<dbReference type="InterPro" id="IPR018212">
    <property type="entry name" value="Na/solute_symporter_CS"/>
</dbReference>
<evidence type="ECO:0000256" key="6">
    <source>
        <dbReference type="RuleBase" id="RU362091"/>
    </source>
</evidence>
<keyword evidence="3 7" id="KW-0812">Transmembrane</keyword>
<feature type="transmembrane region" description="Helical" evidence="7">
    <location>
        <begin position="443"/>
        <end position="465"/>
    </location>
</feature>
<evidence type="ECO:0000313" key="8">
    <source>
        <dbReference type="EnsemblMetazoa" id="BGLB012590-PB"/>
    </source>
</evidence>
<feature type="transmembrane region" description="Helical" evidence="7">
    <location>
        <begin position="410"/>
        <end position="431"/>
    </location>
</feature>
<evidence type="ECO:0008006" key="10">
    <source>
        <dbReference type="Google" id="ProtNLM"/>
    </source>
</evidence>
<dbReference type="Proteomes" id="UP000076420">
    <property type="component" value="Unassembled WGS sequence"/>
</dbReference>
<feature type="transmembrane region" description="Helical" evidence="7">
    <location>
        <begin position="19"/>
        <end position="36"/>
    </location>
</feature>
<evidence type="ECO:0000256" key="1">
    <source>
        <dbReference type="ARBA" id="ARBA00004141"/>
    </source>
</evidence>
<comment type="subcellular location">
    <subcellularLocation>
        <location evidence="1">Membrane</location>
        <topology evidence="1">Multi-pass membrane protein</topology>
    </subcellularLocation>
</comment>
<dbReference type="Pfam" id="PF00474">
    <property type="entry name" value="SSF"/>
    <property type="match status" value="1"/>
</dbReference>
<evidence type="ECO:0000256" key="3">
    <source>
        <dbReference type="ARBA" id="ARBA00022692"/>
    </source>
</evidence>
<name>A0A2C9K3P1_BIOGL</name>
<feature type="transmembrane region" description="Helical" evidence="7">
    <location>
        <begin position="262"/>
        <end position="280"/>
    </location>
</feature>
<dbReference type="GO" id="GO:0005886">
    <property type="term" value="C:plasma membrane"/>
    <property type="evidence" value="ECO:0007669"/>
    <property type="project" value="TreeGrafter"/>
</dbReference>
<keyword evidence="5 7" id="KW-0472">Membrane</keyword>
<protein>
    <recommendedName>
        <fullName evidence="10">Sodium/glucose cotransporter 4</fullName>
    </recommendedName>
</protein>
<keyword evidence="4 7" id="KW-1133">Transmembrane helix</keyword>
<reference evidence="8" key="1">
    <citation type="submission" date="2020-05" db="UniProtKB">
        <authorList>
            <consortium name="EnsemblMetazoa"/>
        </authorList>
    </citation>
    <scope>IDENTIFICATION</scope>
    <source>
        <strain evidence="8">BB02</strain>
    </source>
</reference>
<dbReference type="KEGG" id="bgt:106080084"/>
<dbReference type="PROSITE" id="PS50283">
    <property type="entry name" value="NA_SOLUT_SYMP_3"/>
    <property type="match status" value="1"/>
</dbReference>
<evidence type="ECO:0000256" key="4">
    <source>
        <dbReference type="ARBA" id="ARBA00022989"/>
    </source>
</evidence>
<evidence type="ECO:0000313" key="9">
    <source>
        <dbReference type="Proteomes" id="UP000076420"/>
    </source>
</evidence>
<sequence>MSVESNTAFRNAGLDTLDISVIVIFLIFCLLVGIWATWRTQRGTVSGYFLAGRDILWFAVGASLFSSNIGSGSFVGLAGTGAANGIAVASYELNGLFCLLLLGWLFVPVYIASGVYTMPEYLMRRFGGQRLQLYMAVLSLIIYVFTKISADIYAGAIFIQQAVQWDMYVSIVVLLVITAIYTVSGGLRAVIYTDTLQTIVMVIGSLVLMGISFHKVGGLLPLYAKYPHAIAAASINSTVSSNCGIPTSEAFHLLRSADGADLPWPGNIFGITILSSWYFCNDQVLVQRTLAAKNMHHVKGGSILAAYLKVLPLFTTVFPGMISRVLFPDEVACTDPDICEKVCSNRAGCTNIAYPKLVIELLPTGLKGLMLASMMAALMSSLTSNFNSAATIFTIDIWKRFRARATEAEMLVTGRIFILLLMGVSVLWIPVLQASQGGQLFNYIQTVTGYFAPPILAIFLLAVLWERTNEQGAFWGLMVGLLVGVIRMALDFGYGSPGCMDEDVRPWVISKVHFLHFTILLFVISFVATMVISLMTSPIDPKHTVRLTWWTRHSSRQREDFPAEHIRQVKAEERKAEIMQASVGGQVSLPRWRKFMYILCGYEPPVETTLTEDEINEQKKMLTCIQESGFWKHFVNANALLLMAFGLFLWIFFA</sequence>
<accession>A0A2C9K3P1</accession>
<feature type="transmembrane region" description="Helical" evidence="7">
    <location>
        <begin position="514"/>
        <end position="536"/>
    </location>
</feature>
<dbReference type="NCBIfam" id="TIGR00813">
    <property type="entry name" value="sss"/>
    <property type="match status" value="1"/>
</dbReference>
<dbReference type="InterPro" id="IPR038377">
    <property type="entry name" value="Na/Glc_symporter_sf"/>
</dbReference>
<dbReference type="EnsemblMetazoa" id="BGLB012590-RB">
    <property type="protein sequence ID" value="BGLB012590-PB"/>
    <property type="gene ID" value="BGLB012590"/>
</dbReference>
<dbReference type="OrthoDB" id="6132759at2759"/>
<feature type="transmembrane region" description="Helical" evidence="7">
    <location>
        <begin position="133"/>
        <end position="159"/>
    </location>
</feature>
<dbReference type="InterPro" id="IPR001734">
    <property type="entry name" value="Na/solute_symporter"/>
</dbReference>
<dbReference type="GO" id="GO:0005412">
    <property type="term" value="F:D-glucose:sodium symporter activity"/>
    <property type="evidence" value="ECO:0007669"/>
    <property type="project" value="TreeGrafter"/>
</dbReference>
<evidence type="ECO:0000256" key="2">
    <source>
        <dbReference type="ARBA" id="ARBA00006434"/>
    </source>
</evidence>
<gene>
    <name evidence="8" type="primary">106080084</name>
</gene>
<dbReference type="PANTHER" id="PTHR11819">
    <property type="entry name" value="SOLUTE CARRIER FAMILY 5"/>
    <property type="match status" value="1"/>
</dbReference>
<feature type="transmembrane region" description="Helical" evidence="7">
    <location>
        <begin position="634"/>
        <end position="653"/>
    </location>
</feature>
<comment type="similarity">
    <text evidence="2 6">Belongs to the sodium:solute symporter (SSF) (TC 2.A.21) family.</text>
</comment>
<dbReference type="PROSITE" id="PS00457">
    <property type="entry name" value="NA_SOLUT_SYMP_2"/>
    <property type="match status" value="1"/>
</dbReference>
<feature type="transmembrane region" description="Helical" evidence="7">
    <location>
        <begin position="91"/>
        <end position="112"/>
    </location>
</feature>
<proteinExistence type="inferred from homology"/>
<organism evidence="8 9">
    <name type="scientific">Biomphalaria glabrata</name>
    <name type="common">Bloodfluke planorb</name>
    <name type="synonym">Freshwater snail</name>
    <dbReference type="NCBI Taxonomy" id="6526"/>
    <lineage>
        <taxon>Eukaryota</taxon>
        <taxon>Metazoa</taxon>
        <taxon>Spiralia</taxon>
        <taxon>Lophotrochozoa</taxon>
        <taxon>Mollusca</taxon>
        <taxon>Gastropoda</taxon>
        <taxon>Heterobranchia</taxon>
        <taxon>Euthyneura</taxon>
        <taxon>Panpulmonata</taxon>
        <taxon>Hygrophila</taxon>
        <taxon>Lymnaeoidea</taxon>
        <taxon>Planorbidae</taxon>
        <taxon>Biomphalaria</taxon>
    </lineage>
</organism>
<evidence type="ECO:0000256" key="5">
    <source>
        <dbReference type="ARBA" id="ARBA00023136"/>
    </source>
</evidence>
<evidence type="ECO:0000256" key="7">
    <source>
        <dbReference type="SAM" id="Phobius"/>
    </source>
</evidence>
<feature type="transmembrane region" description="Helical" evidence="7">
    <location>
        <begin position="472"/>
        <end position="494"/>
    </location>
</feature>
<feature type="transmembrane region" description="Helical" evidence="7">
    <location>
        <begin position="56"/>
        <end position="79"/>
    </location>
</feature>
<feature type="transmembrane region" description="Helical" evidence="7">
    <location>
        <begin position="195"/>
        <end position="213"/>
    </location>
</feature>
<dbReference type="VEuPathDB" id="VectorBase:BGLAX_041133"/>
<dbReference type="STRING" id="6526.A0A2C9K3P1"/>
<dbReference type="VEuPathDB" id="VectorBase:BGLB012590"/>
<dbReference type="Gene3D" id="1.20.1730.10">
    <property type="entry name" value="Sodium/glucose cotransporter"/>
    <property type="match status" value="1"/>
</dbReference>
<dbReference type="AlphaFoldDB" id="A0A2C9K3P1"/>
<feature type="transmembrane region" description="Helical" evidence="7">
    <location>
        <begin position="371"/>
        <end position="398"/>
    </location>
</feature>
<feature type="transmembrane region" description="Helical" evidence="7">
    <location>
        <begin position="165"/>
        <end position="183"/>
    </location>
</feature>
<dbReference type="RefSeq" id="XP_013096851.2">
    <property type="nucleotide sequence ID" value="XM_013241397.2"/>
</dbReference>
<dbReference type="PANTHER" id="PTHR11819:SF195">
    <property type="entry name" value="SODIUM_GLUCOSE COTRANSPORTER 4"/>
    <property type="match status" value="1"/>
</dbReference>
<feature type="transmembrane region" description="Helical" evidence="7">
    <location>
        <begin position="301"/>
        <end position="322"/>
    </location>
</feature>